<dbReference type="EMBL" id="RJTU01000065">
    <property type="protein sequence ID" value="ROI12923.1"/>
    <property type="molecule type" value="Genomic_DNA"/>
</dbReference>
<dbReference type="AlphaFoldDB" id="A0A3N0X6L1"/>
<keyword evidence="1" id="KW-0472">Membrane</keyword>
<sequence length="75" mass="8894">MRSESNFNFIAISFLTKLALLYINKIKEIFLMDSLTDFNLFCDFFRIWGFGFVKYILRFFCVVDILNAKGAKIFN</sequence>
<accession>A0A3N0X6L1</accession>
<gene>
    <name evidence="2" type="ORF">EGH73_10200</name>
</gene>
<feature type="transmembrane region" description="Helical" evidence="1">
    <location>
        <begin position="44"/>
        <end position="66"/>
    </location>
</feature>
<feature type="transmembrane region" description="Helical" evidence="1">
    <location>
        <begin position="7"/>
        <end position="24"/>
    </location>
</feature>
<keyword evidence="1" id="KW-0812">Transmembrane</keyword>
<comment type="caution">
    <text evidence="2">The sequence shown here is derived from an EMBL/GenBank/DDBJ whole genome shotgun (WGS) entry which is preliminary data.</text>
</comment>
<dbReference type="Proteomes" id="UP000267623">
    <property type="component" value="Unassembled WGS sequence"/>
</dbReference>
<evidence type="ECO:0000256" key="1">
    <source>
        <dbReference type="SAM" id="Phobius"/>
    </source>
</evidence>
<proteinExistence type="predicted"/>
<protein>
    <submittedName>
        <fullName evidence="2">Uncharacterized protein</fullName>
    </submittedName>
</protein>
<organism evidence="2 3">
    <name type="scientific">Epilithonimonas hominis</name>
    <dbReference type="NCBI Taxonomy" id="420404"/>
    <lineage>
        <taxon>Bacteria</taxon>
        <taxon>Pseudomonadati</taxon>
        <taxon>Bacteroidota</taxon>
        <taxon>Flavobacteriia</taxon>
        <taxon>Flavobacteriales</taxon>
        <taxon>Weeksellaceae</taxon>
        <taxon>Chryseobacterium group</taxon>
        <taxon>Epilithonimonas</taxon>
    </lineage>
</organism>
<evidence type="ECO:0000313" key="2">
    <source>
        <dbReference type="EMBL" id="ROI12923.1"/>
    </source>
</evidence>
<reference evidence="3" key="1">
    <citation type="submission" date="2018-11" db="EMBL/GenBank/DDBJ databases">
        <title>Proposal to divide the Flavobacteriaceae and reorganize its genera based on Amino Acid Identity values calculated from whole genome sequences.</title>
        <authorList>
            <person name="Nicholson A.C."/>
            <person name="Gulvik C.A."/>
            <person name="Whitney A.M."/>
            <person name="Humrighouse B.W."/>
            <person name="Bell M."/>
            <person name="Holmes B."/>
            <person name="Steigerwalt A."/>
            <person name="Villarma A."/>
            <person name="Sheth M."/>
            <person name="Batra D."/>
            <person name="Pryor J."/>
            <person name="Bernardet J.-F."/>
            <person name="Hugo C."/>
            <person name="Kampfer P."/>
            <person name="Newman J."/>
            <person name="Mcquiston J."/>
        </authorList>
    </citation>
    <scope>NUCLEOTIDE SEQUENCE [LARGE SCALE GENOMIC DNA]</scope>
    <source>
        <strain evidence="3">DSM 22165</strain>
    </source>
</reference>
<evidence type="ECO:0000313" key="3">
    <source>
        <dbReference type="Proteomes" id="UP000267623"/>
    </source>
</evidence>
<keyword evidence="1" id="KW-1133">Transmembrane helix</keyword>
<name>A0A3N0X6L1_9FLAO</name>